<protein>
    <submittedName>
        <fullName evidence="3">DNA-binding MarR family transcriptional regulator</fullName>
    </submittedName>
</protein>
<evidence type="ECO:0000256" key="1">
    <source>
        <dbReference type="SAM" id="MobiDB-lite"/>
    </source>
</evidence>
<feature type="domain" description="HTH marR-type" evidence="2">
    <location>
        <begin position="33"/>
        <end position="168"/>
    </location>
</feature>
<dbReference type="RefSeq" id="WP_147143261.1">
    <property type="nucleotide sequence ID" value="NZ_BAABIJ010000005.1"/>
</dbReference>
<dbReference type="Proteomes" id="UP000321617">
    <property type="component" value="Unassembled WGS sequence"/>
</dbReference>
<dbReference type="GO" id="GO:0003700">
    <property type="term" value="F:DNA-binding transcription factor activity"/>
    <property type="evidence" value="ECO:0007669"/>
    <property type="project" value="InterPro"/>
</dbReference>
<gene>
    <name evidence="3" type="ORF">LX16_4695</name>
</gene>
<feature type="region of interest" description="Disordered" evidence="1">
    <location>
        <begin position="173"/>
        <end position="209"/>
    </location>
</feature>
<dbReference type="SMART" id="SM00347">
    <property type="entry name" value="HTH_MARR"/>
    <property type="match status" value="1"/>
</dbReference>
<dbReference type="Gene3D" id="1.10.10.10">
    <property type="entry name" value="Winged helix-like DNA-binding domain superfamily/Winged helix DNA-binding domain"/>
    <property type="match status" value="1"/>
</dbReference>
<dbReference type="AlphaFoldDB" id="A0A562UQL2"/>
<dbReference type="PROSITE" id="PS50995">
    <property type="entry name" value="HTH_MARR_2"/>
    <property type="match status" value="1"/>
</dbReference>
<proteinExistence type="predicted"/>
<keyword evidence="3" id="KW-0238">DNA-binding</keyword>
<accession>A0A562UQL2</accession>
<dbReference type="PANTHER" id="PTHR33164">
    <property type="entry name" value="TRANSCRIPTIONAL REGULATOR, MARR FAMILY"/>
    <property type="match status" value="1"/>
</dbReference>
<dbReference type="SUPFAM" id="SSF46785">
    <property type="entry name" value="Winged helix' DNA-binding domain"/>
    <property type="match status" value="1"/>
</dbReference>
<dbReference type="GO" id="GO:0006950">
    <property type="term" value="P:response to stress"/>
    <property type="evidence" value="ECO:0007669"/>
    <property type="project" value="TreeGrafter"/>
</dbReference>
<reference evidence="3 4" key="1">
    <citation type="journal article" date="2013" name="Stand. Genomic Sci.">
        <title>Genomic Encyclopedia of Type Strains, Phase I: The one thousand microbial genomes (KMG-I) project.</title>
        <authorList>
            <person name="Kyrpides N.C."/>
            <person name="Woyke T."/>
            <person name="Eisen J.A."/>
            <person name="Garrity G."/>
            <person name="Lilburn T.G."/>
            <person name="Beck B.J."/>
            <person name="Whitman W.B."/>
            <person name="Hugenholtz P."/>
            <person name="Klenk H.P."/>
        </authorList>
    </citation>
    <scope>NUCLEOTIDE SEQUENCE [LARGE SCALE GENOMIC DNA]</scope>
    <source>
        <strain evidence="3 4">DSM 45044</strain>
    </source>
</reference>
<dbReference type="InterPro" id="IPR036390">
    <property type="entry name" value="WH_DNA-bd_sf"/>
</dbReference>
<keyword evidence="4" id="KW-1185">Reference proteome</keyword>
<dbReference type="PANTHER" id="PTHR33164:SF104">
    <property type="entry name" value="TRANSCRIPTIONAL REGULATORY PROTEIN"/>
    <property type="match status" value="1"/>
</dbReference>
<organism evidence="3 4">
    <name type="scientific">Stackebrandtia albiflava</name>
    <dbReference type="NCBI Taxonomy" id="406432"/>
    <lineage>
        <taxon>Bacteria</taxon>
        <taxon>Bacillati</taxon>
        <taxon>Actinomycetota</taxon>
        <taxon>Actinomycetes</taxon>
        <taxon>Glycomycetales</taxon>
        <taxon>Glycomycetaceae</taxon>
        <taxon>Stackebrandtia</taxon>
    </lineage>
</organism>
<dbReference type="OrthoDB" id="3237509at2"/>
<dbReference type="InterPro" id="IPR039422">
    <property type="entry name" value="MarR/SlyA-like"/>
</dbReference>
<dbReference type="EMBL" id="VLLL01000009">
    <property type="protein sequence ID" value="TWJ07912.1"/>
    <property type="molecule type" value="Genomic_DNA"/>
</dbReference>
<evidence type="ECO:0000313" key="4">
    <source>
        <dbReference type="Proteomes" id="UP000321617"/>
    </source>
</evidence>
<dbReference type="InterPro" id="IPR036388">
    <property type="entry name" value="WH-like_DNA-bd_sf"/>
</dbReference>
<dbReference type="GO" id="GO:0003677">
    <property type="term" value="F:DNA binding"/>
    <property type="evidence" value="ECO:0007669"/>
    <property type="project" value="UniProtKB-KW"/>
</dbReference>
<feature type="compositionally biased region" description="Low complexity" evidence="1">
    <location>
        <begin position="173"/>
        <end position="185"/>
    </location>
</feature>
<dbReference type="Pfam" id="PF12802">
    <property type="entry name" value="MarR_2"/>
    <property type="match status" value="1"/>
</dbReference>
<evidence type="ECO:0000259" key="2">
    <source>
        <dbReference type="PROSITE" id="PS50995"/>
    </source>
</evidence>
<sequence>MTDRYPLDPPAHVSPADIAAAWRREGPELPVDSILVITPLWRIAKLLADDRRRLLARHDVDPATLDLLSTLRRAGPPHRLATRELAARCLVTAGAVSQRVNRAEERGLVTRELPGGRPRTVVVGLTEAGHALVDETVSAILHREDDLLAGLGRDQRDTLAELLALLLADLTDRVGTPPGTPTEPGVPGGAGSAGGPVATGPPQDQQAGQ</sequence>
<dbReference type="InterPro" id="IPR000835">
    <property type="entry name" value="HTH_MarR-typ"/>
</dbReference>
<comment type="caution">
    <text evidence="3">The sequence shown here is derived from an EMBL/GenBank/DDBJ whole genome shotgun (WGS) entry which is preliminary data.</text>
</comment>
<evidence type="ECO:0000313" key="3">
    <source>
        <dbReference type="EMBL" id="TWJ07912.1"/>
    </source>
</evidence>
<name>A0A562UQL2_9ACTN</name>